<dbReference type="Pfam" id="PF04055">
    <property type="entry name" value="Radical_SAM"/>
    <property type="match status" value="1"/>
</dbReference>
<evidence type="ECO:0000256" key="10">
    <source>
        <dbReference type="ARBA" id="ARBA00023004"/>
    </source>
</evidence>
<keyword evidence="7 13" id="KW-0001">2Fe-2S</keyword>
<evidence type="ECO:0000256" key="8">
    <source>
        <dbReference type="ARBA" id="ARBA00022723"/>
    </source>
</evidence>
<gene>
    <name evidence="13 16" type="primary">bioB</name>
    <name evidence="16" type="ORF">ASN_3699</name>
</gene>
<dbReference type="PANTHER" id="PTHR22976">
    <property type="entry name" value="BIOTIN SYNTHASE"/>
    <property type="match status" value="1"/>
</dbReference>
<evidence type="ECO:0000256" key="14">
    <source>
        <dbReference type="PIRSR" id="PIRSR001619-1"/>
    </source>
</evidence>
<dbReference type="PATRIC" id="fig|446692.3.peg.3926"/>
<dbReference type="AlphaFoldDB" id="A0A0U5F4Y4"/>
<dbReference type="EMBL" id="LN606600">
    <property type="protein sequence ID" value="CEF42920.1"/>
    <property type="molecule type" value="Genomic_DNA"/>
</dbReference>
<evidence type="ECO:0000256" key="6">
    <source>
        <dbReference type="ARBA" id="ARBA00022691"/>
    </source>
</evidence>
<dbReference type="CDD" id="cd01335">
    <property type="entry name" value="Radical_SAM"/>
    <property type="match status" value="1"/>
</dbReference>
<dbReference type="SMART" id="SM00876">
    <property type="entry name" value="BATS"/>
    <property type="match status" value="1"/>
</dbReference>
<dbReference type="HAMAP" id="MF_01694">
    <property type="entry name" value="BioB"/>
    <property type="match status" value="1"/>
</dbReference>
<dbReference type="UniPathway" id="UPA00078">
    <property type="reaction ID" value="UER00162"/>
</dbReference>
<evidence type="ECO:0000256" key="3">
    <source>
        <dbReference type="ARBA" id="ARBA00012236"/>
    </source>
</evidence>
<dbReference type="SFLD" id="SFLDG01278">
    <property type="entry name" value="biotin_synthase_like"/>
    <property type="match status" value="1"/>
</dbReference>
<dbReference type="Gene3D" id="3.20.20.70">
    <property type="entry name" value="Aldolase class I"/>
    <property type="match status" value="1"/>
</dbReference>
<dbReference type="InterPro" id="IPR002684">
    <property type="entry name" value="Biotin_synth/BioAB"/>
</dbReference>
<comment type="function">
    <text evidence="13">Catalyzes the conversion of dethiobiotin (DTB) to biotin by the insertion of a sulfur atom into dethiobiotin via a radical-based mechanism.</text>
</comment>
<evidence type="ECO:0000313" key="16">
    <source>
        <dbReference type="EMBL" id="CEF42920.1"/>
    </source>
</evidence>
<dbReference type="KEGG" id="asz:ASN_3699"/>
<comment type="cofactor">
    <cofactor evidence="13 14">
        <name>[4Fe-4S] cluster</name>
        <dbReference type="ChEBI" id="CHEBI:49883"/>
    </cofactor>
    <text evidence="13 14">Binds 1 [4Fe-4S] cluster. The cluster is coordinated with 3 cysteines and an exchangeable S-adenosyl-L-methionine.</text>
</comment>
<feature type="binding site" evidence="13 14">
    <location>
        <position position="282"/>
    </location>
    <ligand>
        <name>[2Fe-2S] cluster</name>
        <dbReference type="ChEBI" id="CHEBI:190135"/>
    </ligand>
</feature>
<evidence type="ECO:0000259" key="15">
    <source>
        <dbReference type="PROSITE" id="PS51918"/>
    </source>
</evidence>
<feature type="binding site" evidence="13 14">
    <location>
        <position position="82"/>
    </location>
    <ligand>
        <name>[4Fe-4S] cluster</name>
        <dbReference type="ChEBI" id="CHEBI:49883"/>
        <note>4Fe-4S-S-AdoMet</note>
    </ligand>
</feature>
<sequence length="344" mass="37162">MPDGSSPVSRPSSTMSASGVTGVDIRHDWTVADIQALLDLPFPELMFRAQTIHRASFDPTDIQISTLLSIKTGGCPEDCAYCPQSARHEKSVKADRLMAVETVLAEARKARDAGASRFCMGAAWRSPKEHDLETVCAMVEGVKDLGLETCVTLGMLDSAQAGKLKDAGLDYYNHNLDTSPEFYGEIISTRTYQDRLDTLSHVRDAGINVCCGGIVGMGENETDRAGLIAALATLPTHPESVPINLLVRVKGTPLGEAEEIDPLDFVRMIAAARITMPKSRVRLAAGRENMSDETQTLCFLAGANSIFYGERLLTTPNPQAQRDRVLLDRLGMHTTGIGLDAAQA</sequence>
<evidence type="ECO:0000256" key="5">
    <source>
        <dbReference type="ARBA" id="ARBA00022679"/>
    </source>
</evidence>
<dbReference type="PROSITE" id="PS51918">
    <property type="entry name" value="RADICAL_SAM"/>
    <property type="match status" value="1"/>
</dbReference>
<keyword evidence="9 13" id="KW-0093">Biotin biosynthesis</keyword>
<evidence type="ECO:0000256" key="2">
    <source>
        <dbReference type="ARBA" id="ARBA00010765"/>
    </source>
</evidence>
<keyword evidence="10 13" id="KW-0408">Iron</keyword>
<keyword evidence="11 13" id="KW-0411">Iron-sulfur</keyword>
<evidence type="ECO:0000256" key="12">
    <source>
        <dbReference type="ARBA" id="ARBA00051157"/>
    </source>
</evidence>
<dbReference type="GO" id="GO:0005506">
    <property type="term" value="F:iron ion binding"/>
    <property type="evidence" value="ECO:0007669"/>
    <property type="project" value="UniProtKB-UniRule"/>
</dbReference>
<reference evidence="17" key="1">
    <citation type="submission" date="2014-09" db="EMBL/GenBank/DDBJ databases">
        <authorList>
            <person name="Illeghems K.G."/>
        </authorList>
    </citation>
    <scope>NUCLEOTIDE SEQUENCE [LARGE SCALE GENOMIC DNA]</scope>
    <source>
        <strain evidence="17">108B</strain>
    </source>
</reference>
<dbReference type="InterPro" id="IPR024177">
    <property type="entry name" value="Biotin_synthase"/>
</dbReference>
<feature type="binding site" evidence="13 14">
    <location>
        <position position="79"/>
    </location>
    <ligand>
        <name>[4Fe-4S] cluster</name>
        <dbReference type="ChEBI" id="CHEBI:49883"/>
        <note>4Fe-4S-S-AdoMet</note>
    </ligand>
</feature>
<dbReference type="PANTHER" id="PTHR22976:SF2">
    <property type="entry name" value="BIOTIN SYNTHASE, MITOCHONDRIAL"/>
    <property type="match status" value="1"/>
</dbReference>
<evidence type="ECO:0000256" key="13">
    <source>
        <dbReference type="HAMAP-Rule" id="MF_01694"/>
    </source>
</evidence>
<feature type="binding site" evidence="13 14">
    <location>
        <position position="119"/>
    </location>
    <ligand>
        <name>[2Fe-2S] cluster</name>
        <dbReference type="ChEBI" id="CHEBI:190135"/>
    </ligand>
</feature>
<dbReference type="InterPro" id="IPR006638">
    <property type="entry name" value="Elp3/MiaA/NifB-like_rSAM"/>
</dbReference>
<dbReference type="SFLD" id="SFLDS00029">
    <property type="entry name" value="Radical_SAM"/>
    <property type="match status" value="1"/>
</dbReference>
<protein>
    <recommendedName>
        <fullName evidence="3 13">Biotin synthase</fullName>
        <ecNumber evidence="3 13">2.8.1.6</ecNumber>
    </recommendedName>
</protein>
<comment type="cofactor">
    <cofactor evidence="14">
        <name>[2Fe-2S] cluster</name>
        <dbReference type="ChEBI" id="CHEBI:190135"/>
    </cofactor>
    <text evidence="14">Binds 1 [2Fe-2S] cluster. The cluster is coordinated with 3 cysteines and 1 arginine.</text>
</comment>
<comment type="similarity">
    <text evidence="2 13">Belongs to the radical SAM superfamily. Biotin synthase family.</text>
</comment>
<keyword evidence="17" id="KW-1185">Reference proteome</keyword>
<dbReference type="GO" id="GO:0009102">
    <property type="term" value="P:biotin biosynthetic process"/>
    <property type="evidence" value="ECO:0007669"/>
    <property type="project" value="UniProtKB-UniRule"/>
</dbReference>
<evidence type="ECO:0000256" key="4">
    <source>
        <dbReference type="ARBA" id="ARBA00022485"/>
    </source>
</evidence>
<comment type="catalytic activity">
    <reaction evidence="12 13">
        <text>(4R,5S)-dethiobiotin + (sulfur carrier)-SH + 2 reduced [2Fe-2S]-[ferredoxin] + 2 S-adenosyl-L-methionine = (sulfur carrier)-H + biotin + 2 5'-deoxyadenosine + 2 L-methionine + 2 oxidized [2Fe-2S]-[ferredoxin]</text>
        <dbReference type="Rhea" id="RHEA:22060"/>
        <dbReference type="Rhea" id="RHEA-COMP:10000"/>
        <dbReference type="Rhea" id="RHEA-COMP:10001"/>
        <dbReference type="Rhea" id="RHEA-COMP:14737"/>
        <dbReference type="Rhea" id="RHEA-COMP:14739"/>
        <dbReference type="ChEBI" id="CHEBI:17319"/>
        <dbReference type="ChEBI" id="CHEBI:29917"/>
        <dbReference type="ChEBI" id="CHEBI:33737"/>
        <dbReference type="ChEBI" id="CHEBI:33738"/>
        <dbReference type="ChEBI" id="CHEBI:57586"/>
        <dbReference type="ChEBI" id="CHEBI:57844"/>
        <dbReference type="ChEBI" id="CHEBI:59789"/>
        <dbReference type="ChEBI" id="CHEBI:64428"/>
        <dbReference type="ChEBI" id="CHEBI:149473"/>
        <dbReference type="EC" id="2.8.1.6"/>
    </reaction>
</comment>
<evidence type="ECO:0000313" key="17">
    <source>
        <dbReference type="Proteomes" id="UP000056109"/>
    </source>
</evidence>
<dbReference type="RefSeq" id="WP_058988956.1">
    <property type="nucleotide sequence ID" value="NZ_LN606600.1"/>
</dbReference>
<accession>A0A0U5F4Y4</accession>
<evidence type="ECO:0000256" key="11">
    <source>
        <dbReference type="ARBA" id="ARBA00023014"/>
    </source>
</evidence>
<keyword evidence="6 13" id="KW-0949">S-adenosyl-L-methionine</keyword>
<name>A0A0U5F4Y4_9PROT</name>
<feature type="binding site" evidence="13 14">
    <location>
        <position position="75"/>
    </location>
    <ligand>
        <name>[4Fe-4S] cluster</name>
        <dbReference type="ChEBI" id="CHEBI:49883"/>
        <note>4Fe-4S-S-AdoMet</note>
    </ligand>
</feature>
<dbReference type="InterPro" id="IPR058240">
    <property type="entry name" value="rSAM_sf"/>
</dbReference>
<dbReference type="NCBIfam" id="TIGR00433">
    <property type="entry name" value="bioB"/>
    <property type="match status" value="1"/>
</dbReference>
<feature type="binding site" evidence="13 14">
    <location>
        <position position="150"/>
    </location>
    <ligand>
        <name>[2Fe-2S] cluster</name>
        <dbReference type="ChEBI" id="CHEBI:190135"/>
    </ligand>
</feature>
<dbReference type="InterPro" id="IPR013785">
    <property type="entry name" value="Aldolase_TIM"/>
</dbReference>
<keyword evidence="4 13" id="KW-0004">4Fe-4S</keyword>
<dbReference type="SUPFAM" id="SSF102114">
    <property type="entry name" value="Radical SAM enzymes"/>
    <property type="match status" value="1"/>
</dbReference>
<comment type="cofactor">
    <cofactor evidence="13">
        <name>[2Fe-2S] cluster</name>
        <dbReference type="ChEBI" id="CHEBI:190135"/>
    </cofactor>
    <text evidence="13">Binds 1 [2Fe-2S] cluster. The cluster is coordinated with 3 cysteines and 1 arginine.</text>
</comment>
<dbReference type="SMART" id="SM00729">
    <property type="entry name" value="Elp3"/>
    <property type="match status" value="1"/>
</dbReference>
<dbReference type="GO" id="GO:0004076">
    <property type="term" value="F:biotin synthase activity"/>
    <property type="evidence" value="ECO:0007669"/>
    <property type="project" value="UniProtKB-UniRule"/>
</dbReference>
<dbReference type="PIRSF" id="PIRSF001619">
    <property type="entry name" value="Biotin_synth"/>
    <property type="match status" value="1"/>
</dbReference>
<dbReference type="FunFam" id="3.20.20.70:FF:000011">
    <property type="entry name" value="Biotin synthase"/>
    <property type="match status" value="1"/>
</dbReference>
<keyword evidence="5 13" id="KW-0808">Transferase</keyword>
<dbReference type="EC" id="2.8.1.6" evidence="3 13"/>
<dbReference type="Proteomes" id="UP000056109">
    <property type="component" value="Chromosome I"/>
</dbReference>
<evidence type="ECO:0000256" key="7">
    <source>
        <dbReference type="ARBA" id="ARBA00022714"/>
    </source>
</evidence>
<evidence type="ECO:0000256" key="9">
    <source>
        <dbReference type="ARBA" id="ARBA00022756"/>
    </source>
</evidence>
<keyword evidence="8 13" id="KW-0479">Metal-binding</keyword>
<dbReference type="SFLD" id="SFLDF00272">
    <property type="entry name" value="biotin_synthase"/>
    <property type="match status" value="1"/>
</dbReference>
<dbReference type="InterPro" id="IPR010722">
    <property type="entry name" value="BATS_dom"/>
</dbReference>
<dbReference type="GO" id="GO:0051537">
    <property type="term" value="F:2 iron, 2 sulfur cluster binding"/>
    <property type="evidence" value="ECO:0007669"/>
    <property type="project" value="UniProtKB-KW"/>
</dbReference>
<feature type="binding site" evidence="13 14">
    <location>
        <position position="210"/>
    </location>
    <ligand>
        <name>[2Fe-2S] cluster</name>
        <dbReference type="ChEBI" id="CHEBI:190135"/>
    </ligand>
</feature>
<dbReference type="SFLD" id="SFLDG01060">
    <property type="entry name" value="BATS_domain_containing"/>
    <property type="match status" value="1"/>
</dbReference>
<dbReference type="GO" id="GO:0051539">
    <property type="term" value="F:4 iron, 4 sulfur cluster binding"/>
    <property type="evidence" value="ECO:0007669"/>
    <property type="project" value="UniProtKB-KW"/>
</dbReference>
<dbReference type="GeneID" id="34784636"/>
<comment type="subunit">
    <text evidence="13">Homodimer.</text>
</comment>
<proteinExistence type="inferred from homology"/>
<organism evidence="16 17">
    <name type="scientific">Acetobacter senegalensis</name>
    <dbReference type="NCBI Taxonomy" id="446692"/>
    <lineage>
        <taxon>Bacteria</taxon>
        <taxon>Pseudomonadati</taxon>
        <taxon>Pseudomonadota</taxon>
        <taxon>Alphaproteobacteria</taxon>
        <taxon>Acetobacterales</taxon>
        <taxon>Acetobacteraceae</taxon>
        <taxon>Acetobacter</taxon>
    </lineage>
</organism>
<dbReference type="InterPro" id="IPR007197">
    <property type="entry name" value="rSAM"/>
</dbReference>
<feature type="domain" description="Radical SAM core" evidence="15">
    <location>
        <begin position="60"/>
        <end position="278"/>
    </location>
</feature>
<comment type="pathway">
    <text evidence="1 13">Cofactor biosynthesis; biotin biosynthesis; biotin from 7,8-diaminononanoate: step 2/2.</text>
</comment>
<dbReference type="Pfam" id="PF06968">
    <property type="entry name" value="BATS"/>
    <property type="match status" value="1"/>
</dbReference>
<evidence type="ECO:0000256" key="1">
    <source>
        <dbReference type="ARBA" id="ARBA00004942"/>
    </source>
</evidence>